<comment type="similarity">
    <text evidence="1">Belongs to the LysR transcriptional regulatory family.</text>
</comment>
<sequence>MSVWVHQSLLSMAIQTPIRGLRSFCVAAKCLSFKHAASQLFLTPSAVSHQIKQLEEQLGTSLFQRSTRSIELTSAGKQFYQKVYPLITELEATISDFTNTQQNRTITISLPEFFASEIFVPRLGEWAELNPDINLQLETVKSASQTPKPSDLSIVLASGSPNGSIVQKLFPIKYVAACNKKVYKKWASTGFDALQNVPLILHQSRPWSWHKWADENDITNFSPKQIIQFDSMFGVARAAQQGMGIALVPMPISRAWFSEQLLIKLFEYELTSRDSYFLIQNQSIESVPELSKFAQWVTQTFALTD</sequence>
<organism evidence="6 7">
    <name type="scientific">Thalassotalea eurytherma</name>
    <dbReference type="NCBI Taxonomy" id="1144278"/>
    <lineage>
        <taxon>Bacteria</taxon>
        <taxon>Pseudomonadati</taxon>
        <taxon>Pseudomonadota</taxon>
        <taxon>Gammaproteobacteria</taxon>
        <taxon>Alteromonadales</taxon>
        <taxon>Colwelliaceae</taxon>
        <taxon>Thalassotalea</taxon>
    </lineage>
</organism>
<evidence type="ECO:0000256" key="1">
    <source>
        <dbReference type="ARBA" id="ARBA00009437"/>
    </source>
</evidence>
<dbReference type="PANTHER" id="PTHR30537:SF74">
    <property type="entry name" value="HTH-TYPE TRANSCRIPTIONAL REGULATOR TRPI"/>
    <property type="match status" value="1"/>
</dbReference>
<evidence type="ECO:0000256" key="3">
    <source>
        <dbReference type="ARBA" id="ARBA00023125"/>
    </source>
</evidence>
<dbReference type="Gene3D" id="3.40.190.10">
    <property type="entry name" value="Periplasmic binding protein-like II"/>
    <property type="match status" value="2"/>
</dbReference>
<keyword evidence="2" id="KW-0805">Transcription regulation</keyword>
<evidence type="ECO:0000313" key="7">
    <source>
        <dbReference type="Proteomes" id="UP001157133"/>
    </source>
</evidence>
<proteinExistence type="inferred from homology"/>
<dbReference type="SUPFAM" id="SSF53850">
    <property type="entry name" value="Periplasmic binding protein-like II"/>
    <property type="match status" value="1"/>
</dbReference>
<dbReference type="Pfam" id="PF03466">
    <property type="entry name" value="LysR_substrate"/>
    <property type="match status" value="1"/>
</dbReference>
<feature type="domain" description="HTH lysR-type" evidence="5">
    <location>
        <begin position="16"/>
        <end position="73"/>
    </location>
</feature>
<dbReference type="Gene3D" id="1.10.10.10">
    <property type="entry name" value="Winged helix-like DNA-binding domain superfamily/Winged helix DNA-binding domain"/>
    <property type="match status" value="1"/>
</dbReference>
<accession>A0ABQ6H914</accession>
<dbReference type="PRINTS" id="PR00039">
    <property type="entry name" value="HTHLYSR"/>
</dbReference>
<gene>
    <name evidence="6" type="primary">gcvA_2</name>
    <name evidence="6" type="ORF">theurythT_27190</name>
</gene>
<dbReference type="InterPro" id="IPR036390">
    <property type="entry name" value="WH_DNA-bd_sf"/>
</dbReference>
<dbReference type="InterPro" id="IPR000847">
    <property type="entry name" value="LysR_HTH_N"/>
</dbReference>
<dbReference type="PROSITE" id="PS50931">
    <property type="entry name" value="HTH_LYSR"/>
    <property type="match status" value="1"/>
</dbReference>
<dbReference type="Pfam" id="PF00126">
    <property type="entry name" value="HTH_1"/>
    <property type="match status" value="1"/>
</dbReference>
<dbReference type="PANTHER" id="PTHR30537">
    <property type="entry name" value="HTH-TYPE TRANSCRIPTIONAL REGULATOR"/>
    <property type="match status" value="1"/>
</dbReference>
<comment type="caution">
    <text evidence="6">The sequence shown here is derived from an EMBL/GenBank/DDBJ whole genome shotgun (WGS) entry which is preliminary data.</text>
</comment>
<protein>
    <submittedName>
        <fullName evidence="6">Transcriptional regulator GcvA</fullName>
    </submittedName>
</protein>
<keyword evidence="3" id="KW-0238">DNA-binding</keyword>
<reference evidence="6 7" key="1">
    <citation type="submission" date="2023-03" db="EMBL/GenBank/DDBJ databases">
        <title>Draft genome sequence of Thalassotalea eurytherma JCM 18482T.</title>
        <authorList>
            <person name="Sawabe T."/>
        </authorList>
    </citation>
    <scope>NUCLEOTIDE SEQUENCE [LARGE SCALE GENOMIC DNA]</scope>
    <source>
        <strain evidence="6 7">JCM 18482</strain>
    </source>
</reference>
<evidence type="ECO:0000259" key="5">
    <source>
        <dbReference type="PROSITE" id="PS50931"/>
    </source>
</evidence>
<evidence type="ECO:0000256" key="4">
    <source>
        <dbReference type="ARBA" id="ARBA00023163"/>
    </source>
</evidence>
<dbReference type="SUPFAM" id="SSF46785">
    <property type="entry name" value="Winged helix' DNA-binding domain"/>
    <property type="match status" value="1"/>
</dbReference>
<dbReference type="InterPro" id="IPR036388">
    <property type="entry name" value="WH-like_DNA-bd_sf"/>
</dbReference>
<keyword evidence="7" id="KW-1185">Reference proteome</keyword>
<dbReference type="InterPro" id="IPR005119">
    <property type="entry name" value="LysR_subst-bd"/>
</dbReference>
<evidence type="ECO:0000256" key="2">
    <source>
        <dbReference type="ARBA" id="ARBA00023015"/>
    </source>
</evidence>
<keyword evidence="4" id="KW-0804">Transcription</keyword>
<evidence type="ECO:0000313" key="6">
    <source>
        <dbReference type="EMBL" id="GLX83267.1"/>
    </source>
</evidence>
<dbReference type="InterPro" id="IPR058163">
    <property type="entry name" value="LysR-type_TF_proteobact-type"/>
</dbReference>
<dbReference type="Proteomes" id="UP001157133">
    <property type="component" value="Unassembled WGS sequence"/>
</dbReference>
<name>A0ABQ6H914_9GAMM</name>
<dbReference type="EMBL" id="BSSU01000014">
    <property type="protein sequence ID" value="GLX83267.1"/>
    <property type="molecule type" value="Genomic_DNA"/>
</dbReference>